<dbReference type="EMBL" id="CAAHFG010000001">
    <property type="protein sequence ID" value="VGO13230.1"/>
    <property type="molecule type" value="Genomic_DNA"/>
</dbReference>
<evidence type="ECO:0000313" key="4">
    <source>
        <dbReference type="Proteomes" id="UP000366872"/>
    </source>
</evidence>
<evidence type="ECO:0000313" key="3">
    <source>
        <dbReference type="EMBL" id="VGO13230.1"/>
    </source>
</evidence>
<keyword evidence="2" id="KW-0472">Membrane</keyword>
<accession>A0A6C2TZV5</accession>
<dbReference type="NCBIfam" id="NF045580">
    <property type="entry name" value="symport_access"/>
    <property type="match status" value="1"/>
</dbReference>
<reference evidence="3 4" key="1">
    <citation type="submission" date="2019-04" db="EMBL/GenBank/DDBJ databases">
        <authorList>
            <person name="Van Vliet M D."/>
        </authorList>
    </citation>
    <scope>NUCLEOTIDE SEQUENCE [LARGE SCALE GENOMIC DNA]</scope>
    <source>
        <strain evidence="3 4">F1</strain>
    </source>
</reference>
<dbReference type="AlphaFoldDB" id="A0A6C2TZV5"/>
<dbReference type="RefSeq" id="WP_168442103.1">
    <property type="nucleotide sequence ID" value="NZ_CAAHFG010000001.1"/>
</dbReference>
<keyword evidence="2" id="KW-1133">Transmembrane helix</keyword>
<feature type="compositionally biased region" description="Acidic residues" evidence="1">
    <location>
        <begin position="49"/>
        <end position="58"/>
    </location>
</feature>
<gene>
    <name evidence="3" type="ORF">PDESU_01786</name>
</gene>
<organism evidence="3 4">
    <name type="scientific">Pontiella desulfatans</name>
    <dbReference type="NCBI Taxonomy" id="2750659"/>
    <lineage>
        <taxon>Bacteria</taxon>
        <taxon>Pseudomonadati</taxon>
        <taxon>Kiritimatiellota</taxon>
        <taxon>Kiritimatiellia</taxon>
        <taxon>Kiritimatiellales</taxon>
        <taxon>Pontiellaceae</taxon>
        <taxon>Pontiella</taxon>
    </lineage>
</organism>
<evidence type="ECO:0000256" key="2">
    <source>
        <dbReference type="SAM" id="Phobius"/>
    </source>
</evidence>
<proteinExistence type="predicted"/>
<feature type="transmembrane region" description="Helical" evidence="2">
    <location>
        <begin position="7"/>
        <end position="29"/>
    </location>
</feature>
<keyword evidence="4" id="KW-1185">Reference proteome</keyword>
<evidence type="ECO:0000256" key="1">
    <source>
        <dbReference type="SAM" id="MobiDB-lite"/>
    </source>
</evidence>
<protein>
    <submittedName>
        <fullName evidence="3">Uncharacterized protein</fullName>
    </submittedName>
</protein>
<keyword evidence="2" id="KW-0812">Transmembrane</keyword>
<name>A0A6C2TZV5_PONDE</name>
<sequence length="58" mass="6837">MLGIEDGWVALAYLLCIISALFCLVWGIIKWNKDDPETESEEEIRHWAEEEDRVEEEL</sequence>
<dbReference type="InterPro" id="IPR054615">
    <property type="entry name" value="Symport_access"/>
</dbReference>
<dbReference type="Proteomes" id="UP000366872">
    <property type="component" value="Unassembled WGS sequence"/>
</dbReference>
<feature type="region of interest" description="Disordered" evidence="1">
    <location>
        <begin position="35"/>
        <end position="58"/>
    </location>
</feature>